<accession>A0A1I1J5E8</accession>
<dbReference type="Pfam" id="PF03480">
    <property type="entry name" value="DctP"/>
    <property type="match status" value="1"/>
</dbReference>
<dbReference type="STRING" id="402385.SAMN05421848_1336"/>
<keyword evidence="2" id="KW-0675">Receptor</keyword>
<keyword evidence="1" id="KW-0732">Signal</keyword>
<dbReference type="InterPro" id="IPR018389">
    <property type="entry name" value="DctP_fam"/>
</dbReference>
<organism evidence="2 3">
    <name type="scientific">Kushneria avicenniae</name>
    <dbReference type="NCBI Taxonomy" id="402385"/>
    <lineage>
        <taxon>Bacteria</taxon>
        <taxon>Pseudomonadati</taxon>
        <taxon>Pseudomonadota</taxon>
        <taxon>Gammaproteobacteria</taxon>
        <taxon>Oceanospirillales</taxon>
        <taxon>Halomonadaceae</taxon>
        <taxon>Kushneria</taxon>
    </lineage>
</organism>
<protein>
    <submittedName>
        <fullName evidence="2">Tripartite ATP-independent transporter solute receptor, DctP family</fullName>
    </submittedName>
</protein>
<evidence type="ECO:0000256" key="1">
    <source>
        <dbReference type="ARBA" id="ARBA00022729"/>
    </source>
</evidence>
<gene>
    <name evidence="2" type="ORF">SAMN05421848_1336</name>
</gene>
<dbReference type="InterPro" id="IPR038404">
    <property type="entry name" value="TRAP_DctP_sf"/>
</dbReference>
<dbReference type="AlphaFoldDB" id="A0A1I1J5E8"/>
<dbReference type="PIRSF" id="PIRSF006470">
    <property type="entry name" value="DctB"/>
    <property type="match status" value="1"/>
</dbReference>
<reference evidence="3" key="1">
    <citation type="submission" date="2016-10" db="EMBL/GenBank/DDBJ databases">
        <authorList>
            <person name="Varghese N."/>
            <person name="Submissions S."/>
        </authorList>
    </citation>
    <scope>NUCLEOTIDE SEQUENCE [LARGE SCALE GENOMIC DNA]</scope>
    <source>
        <strain evidence="3">DSM 23439</strain>
    </source>
</reference>
<dbReference type="OrthoDB" id="9771186at2"/>
<proteinExistence type="predicted"/>
<dbReference type="PANTHER" id="PTHR33376">
    <property type="match status" value="1"/>
</dbReference>
<dbReference type="PANTHER" id="PTHR33376:SF2">
    <property type="entry name" value="DICARBOXYLATE-BINDING PERIPLASMIC PROTEIN"/>
    <property type="match status" value="1"/>
</dbReference>
<dbReference type="GO" id="GO:0030246">
    <property type="term" value="F:carbohydrate binding"/>
    <property type="evidence" value="ECO:0007669"/>
    <property type="project" value="TreeGrafter"/>
</dbReference>
<dbReference type="GO" id="GO:0055085">
    <property type="term" value="P:transmembrane transport"/>
    <property type="evidence" value="ECO:0007669"/>
    <property type="project" value="InterPro"/>
</dbReference>
<dbReference type="NCBIfam" id="NF037995">
    <property type="entry name" value="TRAP_S1"/>
    <property type="match status" value="1"/>
</dbReference>
<dbReference type="InterPro" id="IPR004682">
    <property type="entry name" value="TRAP_DctP"/>
</dbReference>
<keyword evidence="3" id="KW-1185">Reference proteome</keyword>
<dbReference type="EMBL" id="FOLY01000003">
    <property type="protein sequence ID" value="SFC43222.1"/>
    <property type="molecule type" value="Genomic_DNA"/>
</dbReference>
<evidence type="ECO:0000313" key="3">
    <source>
        <dbReference type="Proteomes" id="UP000199046"/>
    </source>
</evidence>
<evidence type="ECO:0000313" key="2">
    <source>
        <dbReference type="EMBL" id="SFC43222.1"/>
    </source>
</evidence>
<name>A0A1I1J5E8_9GAMM</name>
<sequence length="338" mass="37805">MTSCLSTLRRSFPLLLALMFLGLSLLAPSRAGARELIFGHGATEETAYHASAERFGELLKEKSNGELSVNIYSNSVLGHETEMFEQQTAGALDFSIVNPGLISEFSHTASIFSIPFLYRDIDHWKHVLDGEAGREIARRIEAETGVKVLAYYGGSTRQIVSTRPLESLDDLKGMKLRTNPTRPVVTAWAALGTRPTVMAYHEIYTGLQLGAIDGLLNEAEWIYRMRFHEVASHIGLSEHDITVRLLTVSSQTWQSLTPEEQREVQAAADESEQYARDLQIRLDKESREKLKEEGATFYPMDRERMQAMVAEPLGKVIDDMGLRDLYNLIINTDQGGAP</sequence>
<dbReference type="GO" id="GO:0030288">
    <property type="term" value="C:outer membrane-bounded periplasmic space"/>
    <property type="evidence" value="ECO:0007669"/>
    <property type="project" value="InterPro"/>
</dbReference>
<dbReference type="Proteomes" id="UP000199046">
    <property type="component" value="Unassembled WGS sequence"/>
</dbReference>
<dbReference type="RefSeq" id="WP_090132129.1">
    <property type="nucleotide sequence ID" value="NZ_FOLY01000003.1"/>
</dbReference>
<dbReference type="CDD" id="cd13603">
    <property type="entry name" value="PBP2_TRAP_Siap_TeaA_like"/>
    <property type="match status" value="1"/>
</dbReference>
<dbReference type="Gene3D" id="3.40.190.170">
    <property type="entry name" value="Bacterial extracellular solute-binding protein, family 7"/>
    <property type="match status" value="1"/>
</dbReference>
<dbReference type="NCBIfam" id="TIGR00787">
    <property type="entry name" value="dctP"/>
    <property type="match status" value="1"/>
</dbReference>